<comment type="caution">
    <text evidence="2">The sequence shown here is derived from an EMBL/GenBank/DDBJ whole genome shotgun (WGS) entry which is preliminary data.</text>
</comment>
<evidence type="ECO:0000313" key="2">
    <source>
        <dbReference type="EMBL" id="KAG8560086.1"/>
    </source>
</evidence>
<reference evidence="2" key="1">
    <citation type="thesis" date="2020" institute="ProQuest LLC" country="789 East Eisenhower Parkway, Ann Arbor, MI, USA">
        <title>Comparative Genomics and Chromosome Evolution.</title>
        <authorList>
            <person name="Mudd A.B."/>
        </authorList>
    </citation>
    <scope>NUCLEOTIDE SEQUENCE</scope>
    <source>
        <strain evidence="2">237g6f4</strain>
        <tissue evidence="2">Blood</tissue>
    </source>
</reference>
<feature type="region of interest" description="Disordered" evidence="1">
    <location>
        <begin position="33"/>
        <end position="59"/>
    </location>
</feature>
<dbReference type="Proteomes" id="UP000824782">
    <property type="component" value="Unassembled WGS sequence"/>
</dbReference>
<dbReference type="AlphaFoldDB" id="A0AAV7AEW4"/>
<evidence type="ECO:0000256" key="1">
    <source>
        <dbReference type="SAM" id="MobiDB-lite"/>
    </source>
</evidence>
<accession>A0AAV7AEW4</accession>
<gene>
    <name evidence="2" type="ORF">GDO81_014779</name>
</gene>
<evidence type="ECO:0000313" key="3">
    <source>
        <dbReference type="Proteomes" id="UP000824782"/>
    </source>
</evidence>
<protein>
    <submittedName>
        <fullName evidence="2">Uncharacterized protein</fullName>
    </submittedName>
</protein>
<keyword evidence="3" id="KW-1185">Reference proteome</keyword>
<name>A0AAV7AEW4_ENGPU</name>
<organism evidence="2 3">
    <name type="scientific">Engystomops pustulosus</name>
    <name type="common">Tungara frog</name>
    <name type="synonym">Physalaemus pustulosus</name>
    <dbReference type="NCBI Taxonomy" id="76066"/>
    <lineage>
        <taxon>Eukaryota</taxon>
        <taxon>Metazoa</taxon>
        <taxon>Chordata</taxon>
        <taxon>Craniata</taxon>
        <taxon>Vertebrata</taxon>
        <taxon>Euteleostomi</taxon>
        <taxon>Amphibia</taxon>
        <taxon>Batrachia</taxon>
        <taxon>Anura</taxon>
        <taxon>Neobatrachia</taxon>
        <taxon>Hyloidea</taxon>
        <taxon>Leptodactylidae</taxon>
        <taxon>Leiuperinae</taxon>
        <taxon>Engystomops</taxon>
    </lineage>
</organism>
<dbReference type="EMBL" id="WNYA01000007">
    <property type="protein sequence ID" value="KAG8560086.1"/>
    <property type="molecule type" value="Genomic_DNA"/>
</dbReference>
<sequence length="59" mass="6247">MESAPRESLSVLYKISMESVIIRAASCTRISPKSCGARAETGPTTRRSSSRGTSVISVS</sequence>
<proteinExistence type="predicted"/>
<feature type="compositionally biased region" description="Low complexity" evidence="1">
    <location>
        <begin position="44"/>
        <end position="59"/>
    </location>
</feature>